<dbReference type="PANTHER" id="PTHR11005">
    <property type="entry name" value="LYSOSOMAL ACID LIPASE-RELATED"/>
    <property type="match status" value="1"/>
</dbReference>
<sequence length="146" mass="17103">MELESMCRTGFQLHRRHYDVWLANLRGSAPHGRHHLELTDVMLEFWRYSFHEHGAYDLPAIIDHIVEHTKRGSGSVEQLPQQELETQQILLIGHSQAFNAFLVLCALQPRYQQHIALMQALAPLSQLHEQVRFDARQVRNIMKFVK</sequence>
<keyword evidence="2" id="KW-1185">Reference proteome</keyword>
<dbReference type="Gene3D" id="3.40.50.1820">
    <property type="entry name" value="alpha/beta hydrolase"/>
    <property type="match status" value="1"/>
</dbReference>
<name>A0A0M4ERE9_DROBS</name>
<proteinExistence type="predicted"/>
<reference evidence="1 2" key="1">
    <citation type="submission" date="2015-08" db="EMBL/GenBank/DDBJ databases">
        <title>Ancestral chromatin configuration constrains chromatin evolution on differentiating sex chromosomes in Drosophila.</title>
        <authorList>
            <person name="Zhou Q."/>
            <person name="Bachtrog D."/>
        </authorList>
    </citation>
    <scope>NUCLEOTIDE SEQUENCE [LARGE SCALE GENOMIC DNA]</scope>
    <source>
        <tissue evidence="1">Whole larvae</tissue>
    </source>
</reference>
<accession>A0A0M4ERE9</accession>
<dbReference type="EMBL" id="CP012523">
    <property type="protein sequence ID" value="ALC39737.1"/>
    <property type="molecule type" value="Genomic_DNA"/>
</dbReference>
<dbReference type="OrthoDB" id="9974421at2759"/>
<dbReference type="SUPFAM" id="SSF53474">
    <property type="entry name" value="alpha/beta-Hydrolases"/>
    <property type="match status" value="1"/>
</dbReference>
<organism evidence="1 2">
    <name type="scientific">Drosophila busckii</name>
    <name type="common">Fruit fly</name>
    <dbReference type="NCBI Taxonomy" id="30019"/>
    <lineage>
        <taxon>Eukaryota</taxon>
        <taxon>Metazoa</taxon>
        <taxon>Ecdysozoa</taxon>
        <taxon>Arthropoda</taxon>
        <taxon>Hexapoda</taxon>
        <taxon>Insecta</taxon>
        <taxon>Pterygota</taxon>
        <taxon>Neoptera</taxon>
        <taxon>Endopterygota</taxon>
        <taxon>Diptera</taxon>
        <taxon>Brachycera</taxon>
        <taxon>Muscomorpha</taxon>
        <taxon>Ephydroidea</taxon>
        <taxon>Drosophilidae</taxon>
        <taxon>Drosophila</taxon>
    </lineage>
</organism>
<dbReference type="STRING" id="30019.A0A0M4ERE9"/>
<dbReference type="Proteomes" id="UP000494163">
    <property type="component" value="Chromosome 2L"/>
</dbReference>
<evidence type="ECO:0000313" key="1">
    <source>
        <dbReference type="EMBL" id="ALC39737.1"/>
    </source>
</evidence>
<dbReference type="InterPro" id="IPR029058">
    <property type="entry name" value="AB_hydrolase_fold"/>
</dbReference>
<gene>
    <name evidence="1" type="ORF">Dbus_chr2Lg1822</name>
</gene>
<dbReference type="AlphaFoldDB" id="A0A0M4ERE9"/>
<evidence type="ECO:0000313" key="2">
    <source>
        <dbReference type="Proteomes" id="UP000494163"/>
    </source>
</evidence>
<protein>
    <submittedName>
        <fullName evidence="1">Maker522</fullName>
    </submittedName>
</protein>
<feature type="non-terminal residue" evidence="1">
    <location>
        <position position="146"/>
    </location>
</feature>